<organism evidence="3 4">
    <name type="scientific">Citricoccus muralis</name>
    <dbReference type="NCBI Taxonomy" id="169134"/>
    <lineage>
        <taxon>Bacteria</taxon>
        <taxon>Bacillati</taxon>
        <taxon>Actinomycetota</taxon>
        <taxon>Actinomycetes</taxon>
        <taxon>Micrococcales</taxon>
        <taxon>Micrococcaceae</taxon>
        <taxon>Citricoccus</taxon>
    </lineage>
</organism>
<evidence type="ECO:0000313" key="3">
    <source>
        <dbReference type="EMBL" id="WFP15384.1"/>
    </source>
</evidence>
<reference evidence="3 4" key="1">
    <citation type="submission" date="2023-04" db="EMBL/GenBank/DDBJ databases">
        <title>Funneling lignin-derived compounds into biodiesel using alkali-halophilic Citricoccus sp. P2.</title>
        <authorList>
            <person name="Luo C.-B."/>
        </authorList>
    </citation>
    <scope>NUCLEOTIDE SEQUENCE [LARGE SCALE GENOMIC DNA]</scope>
    <source>
        <strain evidence="3 4">P2</strain>
    </source>
</reference>
<sequence length="200" mass="22706">MFGRKKNSENSAVESAETVEETAAEQRAAGPTGKSGPTPKRKDQEAARKRPLVPDDRKAARAAQRQAVAEQRAKMRIAMETGDERHMPYRDRGPQKRFARDYVDARYGIGEWLMLIVLVFLVLSFIPIQALISATTILMLATVGLVVLEGFWVNRKLKSELERKFGVVEPGVRWYGTMRAMQLRRLRLPKPQVRRGQFPS</sequence>
<evidence type="ECO:0000313" key="4">
    <source>
        <dbReference type="Proteomes" id="UP001219037"/>
    </source>
</evidence>
<dbReference type="EMBL" id="CP121252">
    <property type="protein sequence ID" value="WFP15384.1"/>
    <property type="molecule type" value="Genomic_DNA"/>
</dbReference>
<keyword evidence="2" id="KW-1133">Transmembrane helix</keyword>
<proteinExistence type="predicted"/>
<keyword evidence="2" id="KW-0812">Transmembrane</keyword>
<dbReference type="InterPro" id="IPR021403">
    <property type="entry name" value="DUF3043"/>
</dbReference>
<evidence type="ECO:0000256" key="1">
    <source>
        <dbReference type="SAM" id="MobiDB-lite"/>
    </source>
</evidence>
<gene>
    <name evidence="3" type="ORF">P8192_08085</name>
</gene>
<dbReference type="Pfam" id="PF11241">
    <property type="entry name" value="DUF3043"/>
    <property type="match status" value="1"/>
</dbReference>
<protein>
    <submittedName>
        <fullName evidence="3">DUF3043 domain-containing protein</fullName>
    </submittedName>
</protein>
<feature type="region of interest" description="Disordered" evidence="1">
    <location>
        <begin position="1"/>
        <end position="65"/>
    </location>
</feature>
<dbReference type="Proteomes" id="UP001219037">
    <property type="component" value="Chromosome"/>
</dbReference>
<feature type="compositionally biased region" description="Basic and acidic residues" evidence="1">
    <location>
        <begin position="40"/>
        <end position="59"/>
    </location>
</feature>
<accession>A0ABY8H2M6</accession>
<dbReference type="RefSeq" id="WP_278156049.1">
    <property type="nucleotide sequence ID" value="NZ_CP121252.1"/>
</dbReference>
<evidence type="ECO:0000256" key="2">
    <source>
        <dbReference type="SAM" id="Phobius"/>
    </source>
</evidence>
<feature type="transmembrane region" description="Helical" evidence="2">
    <location>
        <begin position="132"/>
        <end position="153"/>
    </location>
</feature>
<keyword evidence="4" id="KW-1185">Reference proteome</keyword>
<keyword evidence="2" id="KW-0472">Membrane</keyword>
<name>A0ABY8H2M6_9MICC</name>
<feature type="transmembrane region" description="Helical" evidence="2">
    <location>
        <begin position="105"/>
        <end position="126"/>
    </location>
</feature>